<dbReference type="InterPro" id="IPR013096">
    <property type="entry name" value="Cupin_2"/>
</dbReference>
<dbReference type="GeneID" id="300654746"/>
<organism evidence="3 4">
    <name type="scientific">Pyruvatibacter mobilis</name>
    <dbReference type="NCBI Taxonomy" id="1712261"/>
    <lineage>
        <taxon>Bacteria</taxon>
        <taxon>Pseudomonadati</taxon>
        <taxon>Pseudomonadota</taxon>
        <taxon>Alphaproteobacteria</taxon>
        <taxon>Hyphomicrobiales</taxon>
        <taxon>Parvibaculaceae</taxon>
        <taxon>Pyruvatibacter</taxon>
    </lineage>
</organism>
<evidence type="ECO:0000256" key="1">
    <source>
        <dbReference type="SAM" id="MobiDB-lite"/>
    </source>
</evidence>
<evidence type="ECO:0000259" key="2">
    <source>
        <dbReference type="Pfam" id="PF07883"/>
    </source>
</evidence>
<proteinExistence type="predicted"/>
<reference evidence="3 4" key="1">
    <citation type="journal article" date="2016" name="Int. J. Syst. Evol. Microbiol.">
        <title>Pyruvatibacter mobilis gen. nov., sp. nov., a marine bacterium from the culture broth of Picochlorum sp. 122.</title>
        <authorList>
            <person name="Wang G."/>
            <person name="Tang M."/>
            <person name="Wu H."/>
            <person name="Dai S."/>
            <person name="Li T."/>
            <person name="Chen C."/>
            <person name="He H."/>
            <person name="Fan J."/>
            <person name="Xiang W."/>
            <person name="Li X."/>
        </authorList>
    </citation>
    <scope>NUCLEOTIDE SEQUENCE [LARGE SCALE GENOMIC DNA]</scope>
    <source>
        <strain evidence="3 4">GYP-11</strain>
    </source>
</reference>
<name>A0A845QCT4_9HYPH</name>
<sequence>MSTQGGNLFSGLPDHPLTEEEYDPLLSHGPVRIERIVSTGQTAPETGWFDQEEDEWVCLLEGSARLEIEGEGERGLVRGDWLFLPAHCRHRVTYTQAAPPTVWLAVFMAQRRAG</sequence>
<evidence type="ECO:0000313" key="4">
    <source>
        <dbReference type="Proteomes" id="UP000470384"/>
    </source>
</evidence>
<gene>
    <name evidence="3" type="ORF">GTQ45_09865</name>
</gene>
<dbReference type="RefSeq" id="WP_160587948.1">
    <property type="nucleotide sequence ID" value="NZ_BMHN01000001.1"/>
</dbReference>
<dbReference type="AlphaFoldDB" id="A0A845QCT4"/>
<dbReference type="InterPro" id="IPR014710">
    <property type="entry name" value="RmlC-like_jellyroll"/>
</dbReference>
<dbReference type="CDD" id="cd06981">
    <property type="entry name" value="cupin_reut_a1446"/>
    <property type="match status" value="1"/>
</dbReference>
<dbReference type="Pfam" id="PF07883">
    <property type="entry name" value="Cupin_2"/>
    <property type="match status" value="1"/>
</dbReference>
<dbReference type="EMBL" id="WXYQ01000006">
    <property type="protein sequence ID" value="NBG96036.1"/>
    <property type="molecule type" value="Genomic_DNA"/>
</dbReference>
<keyword evidence="4" id="KW-1185">Reference proteome</keyword>
<accession>A0A845QCT4</accession>
<dbReference type="InterPro" id="IPR011051">
    <property type="entry name" value="RmlC_Cupin_sf"/>
</dbReference>
<comment type="caution">
    <text evidence="3">The sequence shown here is derived from an EMBL/GenBank/DDBJ whole genome shotgun (WGS) entry which is preliminary data.</text>
</comment>
<evidence type="ECO:0000313" key="3">
    <source>
        <dbReference type="EMBL" id="NBG96036.1"/>
    </source>
</evidence>
<dbReference type="OrthoDB" id="9798585at2"/>
<dbReference type="Gene3D" id="2.60.120.10">
    <property type="entry name" value="Jelly Rolls"/>
    <property type="match status" value="1"/>
</dbReference>
<feature type="region of interest" description="Disordered" evidence="1">
    <location>
        <begin position="1"/>
        <end position="24"/>
    </location>
</feature>
<feature type="domain" description="Cupin type-2" evidence="2">
    <location>
        <begin position="51"/>
        <end position="107"/>
    </location>
</feature>
<dbReference type="SUPFAM" id="SSF51182">
    <property type="entry name" value="RmlC-like cupins"/>
    <property type="match status" value="1"/>
</dbReference>
<dbReference type="Proteomes" id="UP000470384">
    <property type="component" value="Unassembled WGS sequence"/>
</dbReference>
<protein>
    <submittedName>
        <fullName evidence="3">Cupin domain-containing protein</fullName>
    </submittedName>
</protein>